<evidence type="ECO:0000256" key="2">
    <source>
        <dbReference type="ARBA" id="ARBA00023002"/>
    </source>
</evidence>
<organism evidence="4 5">
    <name type="scientific">Saccharata proteae CBS 121410</name>
    <dbReference type="NCBI Taxonomy" id="1314787"/>
    <lineage>
        <taxon>Eukaryota</taxon>
        <taxon>Fungi</taxon>
        <taxon>Dikarya</taxon>
        <taxon>Ascomycota</taxon>
        <taxon>Pezizomycotina</taxon>
        <taxon>Dothideomycetes</taxon>
        <taxon>Dothideomycetes incertae sedis</taxon>
        <taxon>Botryosphaeriales</taxon>
        <taxon>Saccharataceae</taxon>
        <taxon>Saccharata</taxon>
    </lineage>
</organism>
<protein>
    <recommendedName>
        <fullName evidence="6">NAD(P)-binding protein</fullName>
    </recommendedName>
</protein>
<proteinExistence type="inferred from homology"/>
<evidence type="ECO:0000313" key="5">
    <source>
        <dbReference type="Proteomes" id="UP000799776"/>
    </source>
</evidence>
<keyword evidence="2" id="KW-0560">Oxidoreductase</keyword>
<evidence type="ECO:0000313" key="4">
    <source>
        <dbReference type="EMBL" id="KAF2084356.1"/>
    </source>
</evidence>
<keyword evidence="5" id="KW-1185">Reference proteome</keyword>
<gene>
    <name evidence="4" type="ORF">K490DRAFT_68820</name>
</gene>
<comment type="caution">
    <text evidence="4">The sequence shown here is derived from an EMBL/GenBank/DDBJ whole genome shotgun (WGS) entry which is preliminary data.</text>
</comment>
<accession>A0A9P4HQ32</accession>
<sequence>MSHLFKQFINSVFVDGPKRLTVRIIGFCNRLSALVSTSFQRVFRTPSQPKPPSSPPFWPVLPTPISSNGPRKARFREEFDAPPMPIEKVQNTEEVKASKVLTVTYVDVMCQEVKLPVTKSTGPVDPPSQDERKPAVSLKSKFLNGKSTMKKSIFPTKVATVTGGGRGLGLNMAQALAEVGVRGIATMDIQRDLGEEVAGELTEQTGVDTRFDRVDVRDQGAITPFVTDIQEHWNRILVAEHLRRDRCRAPHGDMSPAPVSPRTLTPSTTLTAAFRSFGA</sequence>
<dbReference type="EMBL" id="ML978742">
    <property type="protein sequence ID" value="KAF2084356.1"/>
    <property type="molecule type" value="Genomic_DNA"/>
</dbReference>
<reference evidence="4" key="1">
    <citation type="journal article" date="2020" name="Stud. Mycol.">
        <title>101 Dothideomycetes genomes: a test case for predicting lifestyles and emergence of pathogens.</title>
        <authorList>
            <person name="Haridas S."/>
            <person name="Albert R."/>
            <person name="Binder M."/>
            <person name="Bloem J."/>
            <person name="Labutti K."/>
            <person name="Salamov A."/>
            <person name="Andreopoulos B."/>
            <person name="Baker S."/>
            <person name="Barry K."/>
            <person name="Bills G."/>
            <person name="Bluhm B."/>
            <person name="Cannon C."/>
            <person name="Castanera R."/>
            <person name="Culley D."/>
            <person name="Daum C."/>
            <person name="Ezra D."/>
            <person name="Gonzalez J."/>
            <person name="Henrissat B."/>
            <person name="Kuo A."/>
            <person name="Liang C."/>
            <person name="Lipzen A."/>
            <person name="Lutzoni F."/>
            <person name="Magnuson J."/>
            <person name="Mondo S."/>
            <person name="Nolan M."/>
            <person name="Ohm R."/>
            <person name="Pangilinan J."/>
            <person name="Park H.-J."/>
            <person name="Ramirez L."/>
            <person name="Alfaro M."/>
            <person name="Sun H."/>
            <person name="Tritt A."/>
            <person name="Yoshinaga Y."/>
            <person name="Zwiers L.-H."/>
            <person name="Turgeon B."/>
            <person name="Goodwin S."/>
            <person name="Spatafora J."/>
            <person name="Crous P."/>
            <person name="Grigoriev I."/>
        </authorList>
    </citation>
    <scope>NUCLEOTIDE SEQUENCE</scope>
    <source>
        <strain evidence="4">CBS 121410</strain>
    </source>
</reference>
<dbReference type="InterPro" id="IPR036291">
    <property type="entry name" value="NAD(P)-bd_dom_sf"/>
</dbReference>
<comment type="similarity">
    <text evidence="1">Belongs to the short-chain dehydrogenases/reductases (SDR) family.</text>
</comment>
<dbReference type="InterPro" id="IPR002347">
    <property type="entry name" value="SDR_fam"/>
</dbReference>
<evidence type="ECO:0000256" key="3">
    <source>
        <dbReference type="SAM" id="MobiDB-lite"/>
    </source>
</evidence>
<dbReference type="AlphaFoldDB" id="A0A9P4HQ32"/>
<dbReference type="GO" id="GO:0016616">
    <property type="term" value="F:oxidoreductase activity, acting on the CH-OH group of donors, NAD or NADP as acceptor"/>
    <property type="evidence" value="ECO:0007669"/>
    <property type="project" value="TreeGrafter"/>
</dbReference>
<dbReference type="PANTHER" id="PTHR42760">
    <property type="entry name" value="SHORT-CHAIN DEHYDROGENASES/REDUCTASES FAMILY MEMBER"/>
    <property type="match status" value="1"/>
</dbReference>
<evidence type="ECO:0008006" key="6">
    <source>
        <dbReference type="Google" id="ProtNLM"/>
    </source>
</evidence>
<name>A0A9P4HQ32_9PEZI</name>
<dbReference type="Gene3D" id="3.40.50.720">
    <property type="entry name" value="NAD(P)-binding Rossmann-like Domain"/>
    <property type="match status" value="1"/>
</dbReference>
<dbReference type="Pfam" id="PF00106">
    <property type="entry name" value="adh_short"/>
    <property type="match status" value="1"/>
</dbReference>
<dbReference type="Proteomes" id="UP000799776">
    <property type="component" value="Unassembled WGS sequence"/>
</dbReference>
<dbReference type="OrthoDB" id="1888931at2759"/>
<dbReference type="SUPFAM" id="SSF51735">
    <property type="entry name" value="NAD(P)-binding Rossmann-fold domains"/>
    <property type="match status" value="1"/>
</dbReference>
<feature type="region of interest" description="Disordered" evidence="3">
    <location>
        <begin position="119"/>
        <end position="139"/>
    </location>
</feature>
<evidence type="ECO:0000256" key="1">
    <source>
        <dbReference type="ARBA" id="ARBA00006484"/>
    </source>
</evidence>
<dbReference type="PANTHER" id="PTHR42760:SF115">
    <property type="entry name" value="3-OXOACYL-[ACYL-CARRIER-PROTEIN] REDUCTASE FABG"/>
    <property type="match status" value="1"/>
</dbReference>